<dbReference type="PANTHER" id="PTHR43686">
    <property type="entry name" value="SULFURTRANSFERASE-RELATED"/>
    <property type="match status" value="1"/>
</dbReference>
<feature type="domain" description="Aminotransferase class V" evidence="2">
    <location>
        <begin position="43"/>
        <end position="451"/>
    </location>
</feature>
<dbReference type="RefSeq" id="WP_346822901.1">
    <property type="nucleotide sequence ID" value="NZ_JBDKWZ010000012.1"/>
</dbReference>
<evidence type="ECO:0000313" key="3">
    <source>
        <dbReference type="EMBL" id="MEN7550122.1"/>
    </source>
</evidence>
<dbReference type="InterPro" id="IPR000192">
    <property type="entry name" value="Aminotrans_V_dom"/>
</dbReference>
<dbReference type="Pfam" id="PF00266">
    <property type="entry name" value="Aminotran_5"/>
    <property type="match status" value="1"/>
</dbReference>
<keyword evidence="3" id="KW-0032">Aminotransferase</keyword>
<comment type="caution">
    <text evidence="3">The sequence shown here is derived from an EMBL/GenBank/DDBJ whole genome shotgun (WGS) entry which is preliminary data.</text>
</comment>
<dbReference type="Gene3D" id="3.90.1150.10">
    <property type="entry name" value="Aspartate Aminotransferase, domain 1"/>
    <property type="match status" value="1"/>
</dbReference>
<dbReference type="AlphaFoldDB" id="A0AAW9RYX3"/>
<dbReference type="InterPro" id="IPR015422">
    <property type="entry name" value="PyrdxlP-dep_Trfase_small"/>
</dbReference>
<sequence>MEKQLQEEAQSKVLEEYFQAFAKKIIGQTQVFQSPYGEQAILYADWTASGRLYRPIEEALIETFGPFVGNTHTETSVTGTSMTVAYHEAKEIIKKHVNASDQDVLIAFGSGMTGVINKFQRMLGLKVPEQFKQKIEFPEEDKPVVFLTHMEHHSNHTSWLETIADVELINPTEEGLVDLGHLETLLKKYAHRKQKIAAVTACSNVTGVTTPYHQIAKITHQHGGLCFVDFACSAPYVAIDMHPSDPQEKLDAILFSPHKFLGGPGTPGILIFDSALYQSNVPDHPGGGTVMWTNPWKKHRYIDNIEVREDGGTPAFLQTIKTALCVKLKEEMGIDKMLEREKTMLKKVFKVLKPLPNLHILAGDLEERLGVISFYIDDLHYNLAVKLLNDRYGIQVRGGCSCAGTYGHYLLHVSKQYSDTITCAIDKGNLSTKPGWVRMSIHPTMSDKDLSYILDAIKNLSEHFGDWAKEYEYDPNTNEFTHRSMLKHQHDDIKAWFQRAL</sequence>
<organism evidence="3 4">
    <name type="scientific">Rapidithrix thailandica</name>
    <dbReference type="NCBI Taxonomy" id="413964"/>
    <lineage>
        <taxon>Bacteria</taxon>
        <taxon>Pseudomonadati</taxon>
        <taxon>Bacteroidota</taxon>
        <taxon>Cytophagia</taxon>
        <taxon>Cytophagales</taxon>
        <taxon>Flammeovirgaceae</taxon>
        <taxon>Rapidithrix</taxon>
    </lineage>
</organism>
<protein>
    <submittedName>
        <fullName evidence="3">Aminotransferase class V-fold PLP-dependent enzyme</fullName>
    </submittedName>
</protein>
<dbReference type="Proteomes" id="UP001403385">
    <property type="component" value="Unassembled WGS sequence"/>
</dbReference>
<dbReference type="Gene3D" id="3.40.640.10">
    <property type="entry name" value="Type I PLP-dependent aspartate aminotransferase-like (Major domain)"/>
    <property type="match status" value="1"/>
</dbReference>
<evidence type="ECO:0000313" key="4">
    <source>
        <dbReference type="Proteomes" id="UP001403385"/>
    </source>
</evidence>
<dbReference type="GO" id="GO:0008483">
    <property type="term" value="F:transaminase activity"/>
    <property type="evidence" value="ECO:0007669"/>
    <property type="project" value="UniProtKB-KW"/>
</dbReference>
<keyword evidence="4" id="KW-1185">Reference proteome</keyword>
<keyword evidence="3" id="KW-0808">Transferase</keyword>
<reference evidence="3 4" key="1">
    <citation type="submission" date="2024-04" db="EMBL/GenBank/DDBJ databases">
        <title>Novel genus in family Flammeovirgaceae.</title>
        <authorList>
            <person name="Nguyen T.H."/>
            <person name="Vuong T.Q."/>
            <person name="Le H."/>
            <person name="Kim S.-G."/>
        </authorList>
    </citation>
    <scope>NUCLEOTIDE SEQUENCE [LARGE SCALE GENOMIC DNA]</scope>
    <source>
        <strain evidence="3 4">JCM 23209</strain>
    </source>
</reference>
<gene>
    <name evidence="3" type="ORF">AAG747_19540</name>
</gene>
<dbReference type="InterPro" id="IPR015421">
    <property type="entry name" value="PyrdxlP-dep_Trfase_major"/>
</dbReference>
<keyword evidence="1" id="KW-0663">Pyridoxal phosphate</keyword>
<accession>A0AAW9RYX3</accession>
<name>A0AAW9RYX3_9BACT</name>
<proteinExistence type="predicted"/>
<dbReference type="PANTHER" id="PTHR43686:SF1">
    <property type="entry name" value="AMINOTRAN_5 DOMAIN-CONTAINING PROTEIN"/>
    <property type="match status" value="1"/>
</dbReference>
<dbReference type="InterPro" id="IPR015424">
    <property type="entry name" value="PyrdxlP-dep_Trfase"/>
</dbReference>
<dbReference type="SUPFAM" id="SSF53383">
    <property type="entry name" value="PLP-dependent transferases"/>
    <property type="match status" value="1"/>
</dbReference>
<evidence type="ECO:0000259" key="2">
    <source>
        <dbReference type="Pfam" id="PF00266"/>
    </source>
</evidence>
<dbReference type="EMBL" id="JBDKWZ010000012">
    <property type="protein sequence ID" value="MEN7550122.1"/>
    <property type="molecule type" value="Genomic_DNA"/>
</dbReference>
<evidence type="ECO:0000256" key="1">
    <source>
        <dbReference type="ARBA" id="ARBA00022898"/>
    </source>
</evidence>